<dbReference type="AlphaFoldDB" id="A0A2H0VFI7"/>
<evidence type="ECO:0000256" key="3">
    <source>
        <dbReference type="ARBA" id="ARBA00022840"/>
    </source>
</evidence>
<comment type="catalytic activity">
    <reaction evidence="6">
        <text>tRNA(Asx) + L-aspartate + ATP = L-aspartyl-tRNA(Asx) + AMP + diphosphate</text>
        <dbReference type="Rhea" id="RHEA:18349"/>
        <dbReference type="Rhea" id="RHEA-COMP:9710"/>
        <dbReference type="Rhea" id="RHEA-COMP:9711"/>
        <dbReference type="ChEBI" id="CHEBI:29991"/>
        <dbReference type="ChEBI" id="CHEBI:30616"/>
        <dbReference type="ChEBI" id="CHEBI:33019"/>
        <dbReference type="ChEBI" id="CHEBI:78442"/>
        <dbReference type="ChEBI" id="CHEBI:78516"/>
        <dbReference type="ChEBI" id="CHEBI:456215"/>
        <dbReference type="EC" id="6.1.1.23"/>
    </reaction>
</comment>
<dbReference type="PRINTS" id="PR01042">
    <property type="entry name" value="TRNASYNTHASP"/>
</dbReference>
<feature type="binding site" evidence="6">
    <location>
        <position position="371"/>
    </location>
    <ligand>
        <name>ATP</name>
        <dbReference type="ChEBI" id="CHEBI:30616"/>
    </ligand>
</feature>
<feature type="compositionally biased region" description="Basic and acidic residues" evidence="7">
    <location>
        <begin position="463"/>
        <end position="479"/>
    </location>
</feature>
<dbReference type="InterPro" id="IPR047089">
    <property type="entry name" value="Asp-tRNA-ligase_1_N"/>
</dbReference>
<feature type="binding site" evidence="6">
    <location>
        <begin position="219"/>
        <end position="221"/>
    </location>
    <ligand>
        <name>ATP</name>
        <dbReference type="ChEBI" id="CHEBI:30616"/>
    </ligand>
</feature>
<dbReference type="EMBL" id="PFAJ01000043">
    <property type="protein sequence ID" value="PIR97119.1"/>
    <property type="molecule type" value="Genomic_DNA"/>
</dbReference>
<feature type="site" description="Important for tRNA non-discrimination" evidence="6">
    <location>
        <position position="29"/>
    </location>
</feature>
<evidence type="ECO:0000259" key="8">
    <source>
        <dbReference type="PROSITE" id="PS50862"/>
    </source>
</evidence>
<dbReference type="InterPro" id="IPR004365">
    <property type="entry name" value="NA-bd_OB_tRNA"/>
</dbReference>
<dbReference type="InterPro" id="IPR004364">
    <property type="entry name" value="Aa-tRNA-synt_II"/>
</dbReference>
<dbReference type="PROSITE" id="PS50862">
    <property type="entry name" value="AA_TRNA_LIGASE_II"/>
    <property type="match status" value="1"/>
</dbReference>
<dbReference type="Pfam" id="PF01336">
    <property type="entry name" value="tRNA_anti-codon"/>
    <property type="match status" value="1"/>
</dbReference>
<dbReference type="CDD" id="cd00777">
    <property type="entry name" value="AspRS_core"/>
    <property type="match status" value="1"/>
</dbReference>
<dbReference type="SUPFAM" id="SSF50249">
    <property type="entry name" value="Nucleic acid-binding proteins"/>
    <property type="match status" value="1"/>
</dbReference>
<comment type="caution">
    <text evidence="9">The sequence shown here is derived from an EMBL/GenBank/DDBJ whole genome shotgun (WGS) entry which is preliminary data.</text>
</comment>
<evidence type="ECO:0000313" key="10">
    <source>
        <dbReference type="Proteomes" id="UP000230557"/>
    </source>
</evidence>
<dbReference type="Gene3D" id="3.30.930.10">
    <property type="entry name" value="Bira Bifunctional Protein, Domain 2"/>
    <property type="match status" value="1"/>
</dbReference>
<comment type="similarity">
    <text evidence="6">Belongs to the class-II aminoacyl-tRNA synthetase family. Type 1 subfamily.</text>
</comment>
<comment type="subunit">
    <text evidence="6">Homodimer.</text>
</comment>
<evidence type="ECO:0000256" key="6">
    <source>
        <dbReference type="HAMAP-Rule" id="MF_00044"/>
    </source>
</evidence>
<reference evidence="10" key="1">
    <citation type="submission" date="2017-09" db="EMBL/GenBank/DDBJ databases">
        <title>Depth-based differentiation of microbial function through sediment-hosted aquifers and enrichment of novel symbionts in the deep terrestrial subsurface.</title>
        <authorList>
            <person name="Probst A.J."/>
            <person name="Ladd B."/>
            <person name="Jarett J.K."/>
            <person name="Geller-Mcgrath D.E."/>
            <person name="Sieber C.M.K."/>
            <person name="Emerson J.B."/>
            <person name="Anantharaman K."/>
            <person name="Thomas B.C."/>
            <person name="Malmstrom R."/>
            <person name="Stieglmeier M."/>
            <person name="Klingl A."/>
            <person name="Woyke T."/>
            <person name="Ryan C.M."/>
            <person name="Banfield J.F."/>
        </authorList>
    </citation>
    <scope>NUCLEOTIDE SEQUENCE [LARGE SCALE GENOMIC DNA]</scope>
</reference>
<feature type="domain" description="Aminoacyl-transfer RNA synthetases class-II family profile" evidence="8">
    <location>
        <begin position="140"/>
        <end position="443"/>
    </location>
</feature>
<dbReference type="GO" id="GO:0005524">
    <property type="term" value="F:ATP binding"/>
    <property type="evidence" value="ECO:0007669"/>
    <property type="project" value="UniProtKB-UniRule"/>
</dbReference>
<evidence type="ECO:0000256" key="2">
    <source>
        <dbReference type="ARBA" id="ARBA00022741"/>
    </source>
</evidence>
<evidence type="ECO:0000256" key="4">
    <source>
        <dbReference type="ARBA" id="ARBA00022917"/>
    </source>
</evidence>
<feature type="binding site" evidence="6">
    <location>
        <begin position="422"/>
        <end position="425"/>
    </location>
    <ligand>
        <name>ATP</name>
        <dbReference type="ChEBI" id="CHEBI:30616"/>
    </ligand>
</feature>
<dbReference type="PANTHER" id="PTHR22594:SF5">
    <property type="entry name" value="ASPARTATE--TRNA LIGASE, MITOCHONDRIAL"/>
    <property type="match status" value="1"/>
</dbReference>
<keyword evidence="6" id="KW-0963">Cytoplasm</keyword>
<dbReference type="PANTHER" id="PTHR22594">
    <property type="entry name" value="ASPARTYL/LYSYL-TRNA SYNTHETASE"/>
    <property type="match status" value="1"/>
</dbReference>
<dbReference type="SUPFAM" id="SSF55681">
    <property type="entry name" value="Class II aaRS and biotin synthetases"/>
    <property type="match status" value="1"/>
</dbReference>
<name>A0A2H0VFI7_9BACT</name>
<dbReference type="InterPro" id="IPR004524">
    <property type="entry name" value="Asp-tRNA-ligase_1"/>
</dbReference>
<dbReference type="EC" id="6.1.1.23" evidence="6"/>
<comment type="subcellular location">
    <subcellularLocation>
        <location evidence="6">Cytoplasm</location>
    </subcellularLocation>
</comment>
<evidence type="ECO:0000256" key="1">
    <source>
        <dbReference type="ARBA" id="ARBA00022598"/>
    </source>
</evidence>
<dbReference type="GO" id="GO:0050560">
    <property type="term" value="F:aspartate-tRNA(Asn) ligase activity"/>
    <property type="evidence" value="ECO:0007669"/>
    <property type="project" value="UniProtKB-EC"/>
</dbReference>
<dbReference type="HAMAP" id="MF_00044">
    <property type="entry name" value="Asp_tRNA_synth_type1"/>
    <property type="match status" value="1"/>
</dbReference>
<dbReference type="InterPro" id="IPR002312">
    <property type="entry name" value="Asp/Asn-tRNA-synth_IIb"/>
</dbReference>
<sequence length="479" mass="55279">MQRTLIFETLKQTEKEVTIKGWVAVRRDHGKLIFLDIRDVSGLIQVVVNPKVSKDSHKTAEKLRSEFVVAITGKINKRPEKLVNKDLETGSVEMIATKIEILSEAKNLPFEIPEADDVKEETRLKYRYLDLRSKRMSYNMKMRSEMMHFVRNYLHDKGFIEFHTPILSKSTPEGARDYLVPSRKFPGKFFALPQSPQQYKQMLQVAGFDKYFQIAPCFRDEDARADRSPGEFYQVDMEMSFVTQEDILNITEEMFTKMVRTLWPEKKMTFDPWPRLDYAEVMEKYKTDKPDLRKNKEDINELAFAFVVNFPLFAPQAKDKNSEDHFHGAKSKWAPSHHMFTAPKTEDIPMLDTDPGKVKSYQHDLVLNGLEVGGGSVRIHDSKLQNKIFGLIGFDDEDKKKFEHLLQAFEYGVPPHGGIAPGFDRLLSVILGEKSIREVIAFPLMAEARDPLMDAPSEVTNDQLKELHIKTEKPKLKSS</sequence>
<organism evidence="9 10">
    <name type="scientific">Candidatus Doudnabacteria bacterium CG10_big_fil_rev_8_21_14_0_10_41_10</name>
    <dbReference type="NCBI Taxonomy" id="1974551"/>
    <lineage>
        <taxon>Bacteria</taxon>
        <taxon>Candidatus Doudnaibacteriota</taxon>
    </lineage>
</organism>
<dbReference type="GO" id="GO:0004815">
    <property type="term" value="F:aspartate-tRNA ligase activity"/>
    <property type="evidence" value="ECO:0007669"/>
    <property type="project" value="UniProtKB-UniRule"/>
</dbReference>
<feature type="binding site" evidence="6">
    <location>
        <position position="378"/>
    </location>
    <ligand>
        <name>L-aspartate</name>
        <dbReference type="ChEBI" id="CHEBI:29991"/>
    </ligand>
</feature>
<keyword evidence="3 6" id="KW-0067">ATP-binding</keyword>
<dbReference type="InterPro" id="IPR012340">
    <property type="entry name" value="NA-bd_OB-fold"/>
</dbReference>
<dbReference type="Proteomes" id="UP000230557">
    <property type="component" value="Unassembled WGS sequence"/>
</dbReference>
<dbReference type="Pfam" id="PF00152">
    <property type="entry name" value="tRNA-synt_2"/>
    <property type="match status" value="1"/>
</dbReference>
<evidence type="ECO:0000256" key="5">
    <source>
        <dbReference type="ARBA" id="ARBA00023146"/>
    </source>
</evidence>
<feature type="binding site" evidence="6">
    <location>
        <position position="337"/>
    </location>
    <ligand>
        <name>L-aspartate</name>
        <dbReference type="ChEBI" id="CHEBI:29991"/>
    </ligand>
</feature>
<keyword evidence="5 6" id="KW-0030">Aminoacyl-tRNA synthetase</keyword>
<feature type="region of interest" description="Disordered" evidence="7">
    <location>
        <begin position="459"/>
        <end position="479"/>
    </location>
</feature>
<comment type="function">
    <text evidence="6">Aspartyl-tRNA synthetase with relaxed tRNA specificity since it is able to aspartylate not only its cognate tRNA(Asp) but also tRNA(Asn). Reaction proceeds in two steps: L-aspartate is first activated by ATP to form Asp-AMP and then transferred to the acceptor end of tRNA(Asp/Asn).</text>
</comment>
<dbReference type="InterPro" id="IPR045864">
    <property type="entry name" value="aa-tRNA-synth_II/BPL/LPL"/>
</dbReference>
<dbReference type="GO" id="GO:0005737">
    <property type="term" value="C:cytoplasm"/>
    <property type="evidence" value="ECO:0007669"/>
    <property type="project" value="UniProtKB-SubCell"/>
</dbReference>
<keyword evidence="4 6" id="KW-0648">Protein biosynthesis</keyword>
<evidence type="ECO:0000256" key="7">
    <source>
        <dbReference type="SAM" id="MobiDB-lite"/>
    </source>
</evidence>
<dbReference type="CDD" id="cd04317">
    <property type="entry name" value="EcAspRS_like_N"/>
    <property type="match status" value="1"/>
</dbReference>
<dbReference type="InterPro" id="IPR047090">
    <property type="entry name" value="AspRS_core"/>
</dbReference>
<keyword evidence="2 6" id="KW-0547">Nucleotide-binding</keyword>
<keyword evidence="1 6" id="KW-0436">Ligase</keyword>
<feature type="binding site" evidence="6">
    <location>
        <position position="219"/>
    </location>
    <ligand>
        <name>L-aspartate</name>
        <dbReference type="ChEBI" id="CHEBI:29991"/>
    </ligand>
</feature>
<dbReference type="GO" id="GO:0003676">
    <property type="term" value="F:nucleic acid binding"/>
    <property type="evidence" value="ECO:0007669"/>
    <property type="project" value="InterPro"/>
</dbReference>
<feature type="binding site" evidence="6">
    <location>
        <position position="173"/>
    </location>
    <ligand>
        <name>L-aspartate</name>
        <dbReference type="ChEBI" id="CHEBI:29991"/>
    </ligand>
</feature>
<feature type="region of interest" description="Aspartate" evidence="6">
    <location>
        <begin position="197"/>
        <end position="200"/>
    </location>
</feature>
<dbReference type="InterPro" id="IPR006195">
    <property type="entry name" value="aa-tRNA-synth_II"/>
</dbReference>
<proteinExistence type="inferred from homology"/>
<gene>
    <name evidence="6" type="primary">aspS</name>
    <name evidence="9" type="ORF">COT91_03080</name>
</gene>
<accession>A0A2H0VFI7</accession>
<dbReference type="GO" id="GO:0006422">
    <property type="term" value="P:aspartyl-tRNA aminoacylation"/>
    <property type="evidence" value="ECO:0007669"/>
    <property type="project" value="UniProtKB-UniRule"/>
</dbReference>
<comment type="caution">
    <text evidence="6">Lacks conserved residue(s) required for the propagation of feature annotation.</text>
</comment>
<protein>
    <recommendedName>
        <fullName evidence="6">Aspartate--tRNA(Asp/Asn) ligase</fullName>
        <ecNumber evidence="6">6.1.1.23</ecNumber>
    </recommendedName>
    <alternativeName>
        <fullName evidence="6">Aspartyl-tRNA synthetase</fullName>
        <shortName evidence="6">AspRS</shortName>
    </alternativeName>
    <alternativeName>
        <fullName evidence="6">Non-discriminating aspartyl-tRNA synthetase</fullName>
        <shortName evidence="6">ND-AspRS</shortName>
    </alternativeName>
</protein>
<evidence type="ECO:0000313" key="9">
    <source>
        <dbReference type="EMBL" id="PIR97119.1"/>
    </source>
</evidence>
<dbReference type="Gene3D" id="2.40.50.140">
    <property type="entry name" value="Nucleic acid-binding proteins"/>
    <property type="match status" value="1"/>
</dbReference>